<dbReference type="PANTHER" id="PTHR36842">
    <property type="entry name" value="PROTEIN TOLB HOMOLOG"/>
    <property type="match status" value="1"/>
</dbReference>
<dbReference type="Gene3D" id="1.20.58.520">
    <property type="entry name" value="Amidohydrolase"/>
    <property type="match status" value="1"/>
</dbReference>
<accession>A0A7W7T743</accession>
<dbReference type="InterPro" id="IPR006680">
    <property type="entry name" value="Amidohydro-rel"/>
</dbReference>
<evidence type="ECO:0000259" key="4">
    <source>
        <dbReference type="Pfam" id="PF01979"/>
    </source>
</evidence>
<evidence type="ECO:0000313" key="6">
    <source>
        <dbReference type="Proteomes" id="UP000542674"/>
    </source>
</evidence>
<dbReference type="PANTHER" id="PTHR36842:SF1">
    <property type="entry name" value="PROTEIN TOLB"/>
    <property type="match status" value="1"/>
</dbReference>
<reference evidence="5 6" key="1">
    <citation type="submission" date="2020-08" db="EMBL/GenBank/DDBJ databases">
        <title>Sequencing the genomes of 1000 actinobacteria strains.</title>
        <authorList>
            <person name="Klenk H.-P."/>
        </authorList>
    </citation>
    <scope>NUCLEOTIDE SEQUENCE [LARGE SCALE GENOMIC DNA]</scope>
    <source>
        <strain evidence="5 6">DSM 45084</strain>
    </source>
</reference>
<dbReference type="Gene3D" id="2.30.40.10">
    <property type="entry name" value="Urease, subunit C, domain 1"/>
    <property type="match status" value="2"/>
</dbReference>
<comment type="similarity">
    <text evidence="1">Belongs to the TolB family.</text>
</comment>
<feature type="domain" description="Amidohydrolase-related" evidence="4">
    <location>
        <begin position="636"/>
        <end position="978"/>
    </location>
</feature>
<proteinExistence type="inferred from homology"/>
<name>A0A7W7T743_9PSEU</name>
<dbReference type="GO" id="GO:0016810">
    <property type="term" value="F:hydrolase activity, acting on carbon-nitrogen (but not peptide) bonds"/>
    <property type="evidence" value="ECO:0007669"/>
    <property type="project" value="InterPro"/>
</dbReference>
<dbReference type="Gene3D" id="3.30.110.90">
    <property type="entry name" value="Amidohydrolase"/>
    <property type="match status" value="2"/>
</dbReference>
<keyword evidence="5" id="KW-0378">Hydrolase</keyword>
<sequence length="991" mass="106326">MRTPNHRRFGGLALALVLVAAVPVTSPATAAAPKRTTTDITVTEGTNLAVAASPRDGTLVFDLQGRLFSVPAAGGTAKPLADDFLDPFWPTFSPDGSTIALQSFADGRSRIATIKADGTGVRQLSDNPFDAVQPAWSPDGRKIAYATGPDGAKDLWQIDARTGAMELLSTDPVDESAPTYTPDGRQLTYLAGNEVRNLDLASRTRTVVIPGGQGFLAAPSWSPDGKRLAVLRTGQGGRTLSVWENGALRPVAAFADVFPFPARWTSKDELVYGADGKIYRTNVASGATVGVPFAATLTIARDDYPRKKYDFDSRDPQRVKGIVSPALSPDGRTVAFKALNDLYLLPVGGKAKALTDDDFYETDPAWSRDGKLLAYASDKGGSVDLYVRDLATNAERRVTSGTGSEIGPAFSPDGRRLAYQDNNAQTWTVDLASGMQTRVLGPQNAPGRVSWSGDGTALVQAVSVNNANHILVLDVASGAQQTFSPGTSISTRGDDGPVISPDGRWTVFSQDGVLWVTATAPNGRPTGASRRLTTEASDAPTWAGDSNTVLYLNNGRLKTVTLAGRTTDVPQDLTFQRDNQTGRKVIHAGKLWDGRDPTPRENVDIVVVDGRIVAIEPHRDRPRRAGWTYVDASKYTVTPGLIDMHNHQQIKAKSFGDRQGRLLLSYGITTTRSTGDPAYRSVEDREALDSGARLGPRLFATGEMLEGPQVGWDFARPVRTEQQLELEWTRVRELGYDLVKTYETFPVKWQAAVARKAHKLGVPTTSHYLYPAVGHGVDMKEHIAGPSKWGFGFARDSSLGGPYQDVLQLAGQSKMPFSTTIFAASSLLADDPGLVTDPRVRALFTPQDKQVLNAKLLCAQGRGPCGFLDGNAEQARRQVQVVKKIVDAGGVILAGTDAPLDTTALALHLNLRALAKYGLSPFQAFQSATLLSARQLGVEADLGSVEVGKLADLSFVEGDPSKDVGVLANVRSVLKHGRLFTVDELLGPFRG</sequence>
<dbReference type="EMBL" id="JACHJS010000001">
    <property type="protein sequence ID" value="MBB4967257.1"/>
    <property type="molecule type" value="Genomic_DNA"/>
</dbReference>
<dbReference type="InterPro" id="IPR011042">
    <property type="entry name" value="6-blade_b-propeller_TolB-like"/>
</dbReference>
<evidence type="ECO:0000256" key="2">
    <source>
        <dbReference type="SAM" id="MobiDB-lite"/>
    </source>
</evidence>
<evidence type="ECO:0000256" key="3">
    <source>
        <dbReference type="SAM" id="SignalP"/>
    </source>
</evidence>
<feature type="chain" id="PRO_5031251295" evidence="3">
    <location>
        <begin position="31"/>
        <end position="991"/>
    </location>
</feature>
<gene>
    <name evidence="5" type="ORF">F4559_004616</name>
</gene>
<evidence type="ECO:0000256" key="1">
    <source>
        <dbReference type="ARBA" id="ARBA00009820"/>
    </source>
</evidence>
<evidence type="ECO:0000313" key="5">
    <source>
        <dbReference type="EMBL" id="MBB4967257.1"/>
    </source>
</evidence>
<protein>
    <submittedName>
        <fullName evidence="5">Tol biopolymer transport system component/imidazolonepropionase-like amidohydrolase</fullName>
    </submittedName>
</protein>
<dbReference type="SUPFAM" id="SSF82171">
    <property type="entry name" value="DPP6 N-terminal domain-like"/>
    <property type="match status" value="2"/>
</dbReference>
<dbReference type="Gene3D" id="2.120.10.30">
    <property type="entry name" value="TolB, C-terminal domain"/>
    <property type="match status" value="2"/>
</dbReference>
<dbReference type="SUPFAM" id="SSF51556">
    <property type="entry name" value="Metallo-dependent hydrolases"/>
    <property type="match status" value="1"/>
</dbReference>
<feature type="region of interest" description="Disordered" evidence="2">
    <location>
        <begin position="520"/>
        <end position="539"/>
    </location>
</feature>
<keyword evidence="3" id="KW-0732">Signal</keyword>
<feature type="signal peptide" evidence="3">
    <location>
        <begin position="1"/>
        <end position="30"/>
    </location>
</feature>
<dbReference type="InterPro" id="IPR011059">
    <property type="entry name" value="Metal-dep_hydrolase_composite"/>
</dbReference>
<dbReference type="RefSeq" id="WP_184671806.1">
    <property type="nucleotide sequence ID" value="NZ_BAABAI010000009.1"/>
</dbReference>
<keyword evidence="6" id="KW-1185">Reference proteome</keyword>
<dbReference type="Proteomes" id="UP000542674">
    <property type="component" value="Unassembled WGS sequence"/>
</dbReference>
<dbReference type="Pfam" id="PF07676">
    <property type="entry name" value="PD40"/>
    <property type="match status" value="5"/>
</dbReference>
<comment type="caution">
    <text evidence="5">The sequence shown here is derived from an EMBL/GenBank/DDBJ whole genome shotgun (WGS) entry which is preliminary data.</text>
</comment>
<organism evidence="5 6">
    <name type="scientific">Saccharothrix violaceirubra</name>
    <dbReference type="NCBI Taxonomy" id="413306"/>
    <lineage>
        <taxon>Bacteria</taxon>
        <taxon>Bacillati</taxon>
        <taxon>Actinomycetota</taxon>
        <taxon>Actinomycetes</taxon>
        <taxon>Pseudonocardiales</taxon>
        <taxon>Pseudonocardiaceae</taxon>
        <taxon>Saccharothrix</taxon>
    </lineage>
</organism>
<dbReference type="InterPro" id="IPR032466">
    <property type="entry name" value="Metal_Hydrolase"/>
</dbReference>
<dbReference type="InterPro" id="IPR011659">
    <property type="entry name" value="WD40"/>
</dbReference>
<dbReference type="AlphaFoldDB" id="A0A7W7T743"/>
<dbReference type="SUPFAM" id="SSF51338">
    <property type="entry name" value="Composite domain of metallo-dependent hydrolases"/>
    <property type="match status" value="1"/>
</dbReference>
<dbReference type="Pfam" id="PF01979">
    <property type="entry name" value="Amidohydro_1"/>
    <property type="match status" value="1"/>
</dbReference>